<gene>
    <name evidence="3" type="ORF">GGR27_003815</name>
</gene>
<dbReference type="Gene3D" id="3.40.30.10">
    <property type="entry name" value="Glutaredoxin"/>
    <property type="match status" value="1"/>
</dbReference>
<accession>A0ABX0XHT8</accession>
<sequence>MLKKFLLPLILLCTSVALTAQRAFPTPTLKTIDNVSVDLSEKIGTGNVTVVAVWATWCQPCHVELDHMAKYLAKWQDEFGVDVLAVSVDKRHQVRKIKPLVSRKGWEYDILIDSDAALQRKLGFRSIPQMYIVDGGGVIVKEFSGYATGREDEVDRFLAKMVSK</sequence>
<dbReference type="RefSeq" id="WP_168040152.1">
    <property type="nucleotide sequence ID" value="NZ_JAATJH010000010.1"/>
</dbReference>
<reference evidence="3 4" key="1">
    <citation type="submission" date="2020-03" db="EMBL/GenBank/DDBJ databases">
        <title>Genomic Encyclopedia of Type Strains, Phase IV (KMG-IV): sequencing the most valuable type-strain genomes for metagenomic binning, comparative biology and taxonomic classification.</title>
        <authorList>
            <person name="Goeker M."/>
        </authorList>
    </citation>
    <scope>NUCLEOTIDE SEQUENCE [LARGE SCALE GENOMIC DNA]</scope>
    <source>
        <strain evidence="3 4">DSM 105096</strain>
    </source>
</reference>
<dbReference type="InterPro" id="IPR013766">
    <property type="entry name" value="Thioredoxin_domain"/>
</dbReference>
<dbReference type="PROSITE" id="PS51352">
    <property type="entry name" value="THIOREDOXIN_2"/>
    <property type="match status" value="1"/>
</dbReference>
<dbReference type="CDD" id="cd02966">
    <property type="entry name" value="TlpA_like_family"/>
    <property type="match status" value="1"/>
</dbReference>
<evidence type="ECO:0000313" key="4">
    <source>
        <dbReference type="Proteomes" id="UP000770785"/>
    </source>
</evidence>
<evidence type="ECO:0000256" key="1">
    <source>
        <dbReference type="SAM" id="SignalP"/>
    </source>
</evidence>
<dbReference type="EMBL" id="JAATJH010000010">
    <property type="protein sequence ID" value="NJC28292.1"/>
    <property type="molecule type" value="Genomic_DNA"/>
</dbReference>
<dbReference type="SUPFAM" id="SSF52833">
    <property type="entry name" value="Thioredoxin-like"/>
    <property type="match status" value="1"/>
</dbReference>
<dbReference type="InterPro" id="IPR050553">
    <property type="entry name" value="Thioredoxin_ResA/DsbE_sf"/>
</dbReference>
<name>A0ABX0XHT8_9BACT</name>
<evidence type="ECO:0000313" key="3">
    <source>
        <dbReference type="EMBL" id="NJC28292.1"/>
    </source>
</evidence>
<feature type="signal peptide" evidence="1">
    <location>
        <begin position="1"/>
        <end position="19"/>
    </location>
</feature>
<feature type="chain" id="PRO_5046757220" evidence="1">
    <location>
        <begin position="20"/>
        <end position="164"/>
    </location>
</feature>
<protein>
    <submittedName>
        <fullName evidence="3">Peroxiredoxin</fullName>
    </submittedName>
</protein>
<dbReference type="PANTHER" id="PTHR42852">
    <property type="entry name" value="THIOL:DISULFIDE INTERCHANGE PROTEIN DSBE"/>
    <property type="match status" value="1"/>
</dbReference>
<feature type="domain" description="Thioredoxin" evidence="2">
    <location>
        <begin position="18"/>
        <end position="163"/>
    </location>
</feature>
<dbReference type="InterPro" id="IPR036249">
    <property type="entry name" value="Thioredoxin-like_sf"/>
</dbReference>
<keyword evidence="4" id="KW-1185">Reference proteome</keyword>
<dbReference type="PANTHER" id="PTHR42852:SF18">
    <property type="entry name" value="CHROMOSOME UNDETERMINED SCAFFOLD_47, WHOLE GENOME SHOTGUN SEQUENCE"/>
    <property type="match status" value="1"/>
</dbReference>
<dbReference type="InterPro" id="IPR000866">
    <property type="entry name" value="AhpC/TSA"/>
</dbReference>
<proteinExistence type="predicted"/>
<dbReference type="Pfam" id="PF00578">
    <property type="entry name" value="AhpC-TSA"/>
    <property type="match status" value="1"/>
</dbReference>
<dbReference type="Proteomes" id="UP000770785">
    <property type="component" value="Unassembled WGS sequence"/>
</dbReference>
<keyword evidence="1" id="KW-0732">Signal</keyword>
<evidence type="ECO:0000259" key="2">
    <source>
        <dbReference type="PROSITE" id="PS51352"/>
    </source>
</evidence>
<comment type="caution">
    <text evidence="3">The sequence shown here is derived from an EMBL/GenBank/DDBJ whole genome shotgun (WGS) entry which is preliminary data.</text>
</comment>
<organism evidence="3 4">
    <name type="scientific">Neolewinella antarctica</name>
    <dbReference type="NCBI Taxonomy" id="442734"/>
    <lineage>
        <taxon>Bacteria</taxon>
        <taxon>Pseudomonadati</taxon>
        <taxon>Bacteroidota</taxon>
        <taxon>Saprospiria</taxon>
        <taxon>Saprospirales</taxon>
        <taxon>Lewinellaceae</taxon>
        <taxon>Neolewinella</taxon>
    </lineage>
</organism>